<keyword evidence="5" id="KW-1185">Reference proteome</keyword>
<feature type="chain" id="PRO_5045697773" description="Gylcosyl hydrolase 115 C-terminal domain-containing protein" evidence="2">
    <location>
        <begin position="23"/>
        <end position="925"/>
    </location>
</feature>
<evidence type="ECO:0000313" key="4">
    <source>
        <dbReference type="EMBL" id="QBI01433.1"/>
    </source>
</evidence>
<reference evidence="4 5" key="1">
    <citation type="submission" date="2019-02" db="EMBL/GenBank/DDBJ databases">
        <title>Draft Genome Sequences of Six Type Strains of the Genus Massilia.</title>
        <authorList>
            <person name="Miess H."/>
            <person name="Frediansyhah A."/>
            <person name="Gross H."/>
        </authorList>
    </citation>
    <scope>NUCLEOTIDE SEQUENCE [LARGE SCALE GENOMIC DNA]</scope>
    <source>
        <strain evidence="4 5">DSM 17472</strain>
    </source>
</reference>
<dbReference type="PANTHER" id="PTHR37842">
    <property type="match status" value="1"/>
</dbReference>
<dbReference type="Gene3D" id="3.20.20.520">
    <property type="entry name" value="Glycosyl hydrolase family 115"/>
    <property type="match status" value="1"/>
</dbReference>
<proteinExistence type="predicted"/>
<name>A0ABX5RUC9_9BURK</name>
<gene>
    <name evidence="4" type="ORF">EYF70_11650</name>
</gene>
<dbReference type="InterPro" id="IPR042301">
    <property type="entry name" value="GH115_sf"/>
</dbReference>
<keyword evidence="1" id="KW-0378">Hydrolase</keyword>
<dbReference type="Pfam" id="PF17829">
    <property type="entry name" value="GH115_C"/>
    <property type="match status" value="1"/>
</dbReference>
<dbReference type="EMBL" id="CP036401">
    <property type="protein sequence ID" value="QBI01433.1"/>
    <property type="molecule type" value="Genomic_DNA"/>
</dbReference>
<dbReference type="InterPro" id="IPR041437">
    <property type="entry name" value="GH115_C"/>
</dbReference>
<feature type="signal peptide" evidence="2">
    <location>
        <begin position="1"/>
        <end position="22"/>
    </location>
</feature>
<dbReference type="Gene3D" id="3.30.379.10">
    <property type="entry name" value="Chitobiase/beta-hexosaminidase domain 2-like"/>
    <property type="match status" value="1"/>
</dbReference>
<dbReference type="PANTHER" id="PTHR37842:SF2">
    <property type="entry name" value="GYLCOSYL HYDROLASE 115 C-TERMINAL DOMAIN-CONTAINING PROTEIN"/>
    <property type="match status" value="1"/>
</dbReference>
<dbReference type="InterPro" id="IPR029018">
    <property type="entry name" value="Hex-like_dom2"/>
</dbReference>
<evidence type="ECO:0000256" key="1">
    <source>
        <dbReference type="ARBA" id="ARBA00022801"/>
    </source>
</evidence>
<dbReference type="Proteomes" id="UP000292307">
    <property type="component" value="Chromosome"/>
</dbReference>
<evidence type="ECO:0000313" key="5">
    <source>
        <dbReference type="Proteomes" id="UP000292307"/>
    </source>
</evidence>
<sequence length="925" mass="100522">MPLRRTCLALAIALLSASHVHAADFDLARDGVTAAVLAEDHATMRIAADLVRRDLRAVGGGEAGRAGKLEDCREVCVVIGRHDSALLRGIARAEGLDFSALAGQWERYQRVGIVSRARPGTRLLVIAGSDVRGAVFGAVDLTRELGVSAWEWWADVKPAARGHVAVRGENILSDTPSVRYRGIFLNDEDWGLQPWAAKTYDPAGDIGPATYARIFELLWRLKANLVWPAMHDSTKPFYQVPGNAQVAKDYAIIVGTSHAEPMMRNNVREWNKRDGDFNFFTNREAITRYWKTRVDETKGAEAMYSMGIRGVHDSAMEGADTIDEARAGVGAAMAVQRKLLAEAWRKPLPQIPQALTVYKEVLDIYNSGLQVPDDITLVWPDDNYGYLHQLSTPREAARGGGTGLYYHLSYWGRPHDYLWLATTAPGLVRDQLQRAIATGTDRVWVANVGDIKPGEYLAQYFLDAAFDKRQLDRPAHAHMEAWFVQQFGAAQATAIAGVMREFHALAWERKPEYMGFSQTEPTTPTRQSDYLQSGGEEAERRLARYEALVSRAQAIGAALPADRQDAYFQLVLYPVRAGANLNARILKLDLAAQYARMGRPSAQHYAQAAKAAQQAIAADTAHYNALAGGKWRGMMDAAPRRLPVFMEPVFPTYAGPARGDCALAFPSPLSAQGGALWFTRGVPETKTLTVIQYGATPLRWSAGQVPAGLRLSPAGGMLDAANGYEQRIAVTYDGRGETGGLQVGCGERRLAARVQLAPGADVPTEHERIITLPATAASASGWTPVDVGSLGTAQRAGFSLPSRDDPAGAPALAYTFHSHTKAEARLRIVAVPVHALTSASRLRIAVSLDGQAPVTLDFATVGRSDEWKRNVLSNSAVRTLPLPALPPGRHTLRVHALDPGFVLDRIEVVFDGAPVYYGAAPAAAP</sequence>
<organism evidence="4 5">
    <name type="scientific">Pseudoduganella albidiflava</name>
    <dbReference type="NCBI Taxonomy" id="321983"/>
    <lineage>
        <taxon>Bacteria</taxon>
        <taxon>Pseudomonadati</taxon>
        <taxon>Pseudomonadota</taxon>
        <taxon>Betaproteobacteria</taxon>
        <taxon>Burkholderiales</taxon>
        <taxon>Oxalobacteraceae</taxon>
        <taxon>Telluria group</taxon>
        <taxon>Pseudoduganella</taxon>
    </lineage>
</organism>
<feature type="domain" description="Gylcosyl hydrolase 115 C-terminal" evidence="3">
    <location>
        <begin position="801"/>
        <end position="914"/>
    </location>
</feature>
<accession>A0ABX5RUC9</accession>
<evidence type="ECO:0000259" key="3">
    <source>
        <dbReference type="Pfam" id="PF17829"/>
    </source>
</evidence>
<dbReference type="Pfam" id="PF15979">
    <property type="entry name" value="Glyco_hydro_115"/>
    <property type="match status" value="1"/>
</dbReference>
<dbReference type="InterPro" id="IPR031924">
    <property type="entry name" value="GH115"/>
</dbReference>
<dbReference type="Gene3D" id="1.20.58.2150">
    <property type="match status" value="1"/>
</dbReference>
<evidence type="ECO:0000256" key="2">
    <source>
        <dbReference type="SAM" id="SignalP"/>
    </source>
</evidence>
<protein>
    <recommendedName>
        <fullName evidence="3">Gylcosyl hydrolase 115 C-terminal domain-containing protein</fullName>
    </recommendedName>
</protein>
<dbReference type="RefSeq" id="WP_131145555.1">
    <property type="nucleotide sequence ID" value="NZ_BMWV01000003.1"/>
</dbReference>
<keyword evidence="2" id="KW-0732">Signal</keyword>
<dbReference type="Gene3D" id="2.60.120.1620">
    <property type="match status" value="1"/>
</dbReference>